<reference evidence="4" key="1">
    <citation type="submission" date="2017-02" db="UniProtKB">
        <authorList>
            <consortium name="WormBaseParasite"/>
        </authorList>
    </citation>
    <scope>IDENTIFICATION</scope>
</reference>
<organism evidence="4">
    <name type="scientific">Nippostrongylus brasiliensis</name>
    <name type="common">Rat hookworm</name>
    <dbReference type="NCBI Taxonomy" id="27835"/>
    <lineage>
        <taxon>Eukaryota</taxon>
        <taxon>Metazoa</taxon>
        <taxon>Ecdysozoa</taxon>
        <taxon>Nematoda</taxon>
        <taxon>Chromadorea</taxon>
        <taxon>Rhabditida</taxon>
        <taxon>Rhabditina</taxon>
        <taxon>Rhabditomorpha</taxon>
        <taxon>Strongyloidea</taxon>
        <taxon>Heligmosomidae</taxon>
        <taxon>Nippostrongylus</taxon>
    </lineage>
</organism>
<feature type="compositionally biased region" description="Polar residues" evidence="1">
    <location>
        <begin position="29"/>
        <end position="44"/>
    </location>
</feature>
<keyword evidence="3" id="KW-1185">Reference proteome</keyword>
<name>A0A0N4XHD6_NIPBR</name>
<evidence type="ECO:0000313" key="3">
    <source>
        <dbReference type="Proteomes" id="UP000271162"/>
    </source>
</evidence>
<evidence type="ECO:0000256" key="1">
    <source>
        <dbReference type="SAM" id="MobiDB-lite"/>
    </source>
</evidence>
<protein>
    <submittedName>
        <fullName evidence="2 4">Uncharacterized protein</fullName>
    </submittedName>
</protein>
<dbReference type="AlphaFoldDB" id="A0A0N4XHD6"/>
<dbReference type="WBParaSite" id="NBR_0000193801-mRNA-1">
    <property type="protein sequence ID" value="NBR_0000193801-mRNA-1"/>
    <property type="gene ID" value="NBR_0000193801"/>
</dbReference>
<proteinExistence type="predicted"/>
<evidence type="ECO:0000313" key="4">
    <source>
        <dbReference type="WBParaSite" id="NBR_0000193801-mRNA-1"/>
    </source>
</evidence>
<accession>A0A0N4XHD6</accession>
<gene>
    <name evidence="2" type="ORF">NBR_LOCUS1939</name>
</gene>
<reference evidence="2 3" key="2">
    <citation type="submission" date="2018-11" db="EMBL/GenBank/DDBJ databases">
        <authorList>
            <consortium name="Pathogen Informatics"/>
        </authorList>
    </citation>
    <scope>NUCLEOTIDE SEQUENCE [LARGE SCALE GENOMIC DNA]</scope>
</reference>
<sequence length="95" mass="10147">MEYVHHQPTTYFTALVGGEASLKRRPLTTAFSSPPNSSRWTNGSVRGPNAPLQEFLPASPAGSLSADSSRCDGAARAKARKLPSRDIAQVILIPN</sequence>
<evidence type="ECO:0000313" key="2">
    <source>
        <dbReference type="EMBL" id="VDL65528.1"/>
    </source>
</evidence>
<dbReference type="EMBL" id="UYSL01001877">
    <property type="protein sequence ID" value="VDL65528.1"/>
    <property type="molecule type" value="Genomic_DNA"/>
</dbReference>
<dbReference type="Proteomes" id="UP000271162">
    <property type="component" value="Unassembled WGS sequence"/>
</dbReference>
<feature type="region of interest" description="Disordered" evidence="1">
    <location>
        <begin position="26"/>
        <end position="52"/>
    </location>
</feature>